<dbReference type="EMBL" id="JBHSBL010000024">
    <property type="protein sequence ID" value="MFC4070049.1"/>
    <property type="molecule type" value="Genomic_DNA"/>
</dbReference>
<protein>
    <recommendedName>
        <fullName evidence="5">Ig-like domain-containing protein</fullName>
    </recommendedName>
</protein>
<keyword evidence="2" id="KW-0472">Membrane</keyword>
<evidence type="ECO:0008006" key="5">
    <source>
        <dbReference type="Google" id="ProtNLM"/>
    </source>
</evidence>
<keyword evidence="2" id="KW-0812">Transmembrane</keyword>
<dbReference type="RefSeq" id="WP_378070941.1">
    <property type="nucleotide sequence ID" value="NZ_JBHSBL010000024.1"/>
</dbReference>
<comment type="caution">
    <text evidence="3">The sequence shown here is derived from an EMBL/GenBank/DDBJ whole genome shotgun (WGS) entry which is preliminary data.</text>
</comment>
<feature type="compositionally biased region" description="Basic and acidic residues" evidence="1">
    <location>
        <begin position="75"/>
        <end position="84"/>
    </location>
</feature>
<organism evidence="3 4">
    <name type="scientific">Actinoplanes subglobosus</name>
    <dbReference type="NCBI Taxonomy" id="1547892"/>
    <lineage>
        <taxon>Bacteria</taxon>
        <taxon>Bacillati</taxon>
        <taxon>Actinomycetota</taxon>
        <taxon>Actinomycetes</taxon>
        <taxon>Micromonosporales</taxon>
        <taxon>Micromonosporaceae</taxon>
        <taxon>Actinoplanes</taxon>
    </lineage>
</organism>
<feature type="transmembrane region" description="Helical" evidence="2">
    <location>
        <begin position="15"/>
        <end position="34"/>
    </location>
</feature>
<evidence type="ECO:0000256" key="1">
    <source>
        <dbReference type="SAM" id="MobiDB-lite"/>
    </source>
</evidence>
<dbReference type="Proteomes" id="UP001595867">
    <property type="component" value="Unassembled WGS sequence"/>
</dbReference>
<keyword evidence="2" id="KW-1133">Transmembrane helix</keyword>
<evidence type="ECO:0000313" key="3">
    <source>
        <dbReference type="EMBL" id="MFC4070049.1"/>
    </source>
</evidence>
<feature type="region of interest" description="Disordered" evidence="1">
    <location>
        <begin position="41"/>
        <end position="97"/>
    </location>
</feature>
<evidence type="ECO:0000313" key="4">
    <source>
        <dbReference type="Proteomes" id="UP001595867"/>
    </source>
</evidence>
<name>A0ABV8J0G1_9ACTN</name>
<sequence length="206" mass="21091">MSEDYEPSSARGRRWFVAALVAMVSLAVAAGVTLSRIRDADAGTGPGQALTDLTPSEPSSAVAEEPTASAPAEKLATRAPKEPPAEQASPASTEHGATGPAIARFAVASKPVCPSGTDQVRYEGQPVRLEWKVTGADRTTLAVDGPGVYATYGTTDSAELAFPCSGEPGGEASHTYTLTAIGENGTKSKTITVKARIQETAVTGDS</sequence>
<gene>
    <name evidence="3" type="ORF">ACFO0C_34410</name>
</gene>
<proteinExistence type="predicted"/>
<reference evidence="4" key="1">
    <citation type="journal article" date="2019" name="Int. J. Syst. Evol. Microbiol.">
        <title>The Global Catalogue of Microorganisms (GCM) 10K type strain sequencing project: providing services to taxonomists for standard genome sequencing and annotation.</title>
        <authorList>
            <consortium name="The Broad Institute Genomics Platform"/>
            <consortium name="The Broad Institute Genome Sequencing Center for Infectious Disease"/>
            <person name="Wu L."/>
            <person name="Ma J."/>
        </authorList>
    </citation>
    <scope>NUCLEOTIDE SEQUENCE [LARGE SCALE GENOMIC DNA]</scope>
    <source>
        <strain evidence="4">TBRC 5832</strain>
    </source>
</reference>
<accession>A0ABV8J0G1</accession>
<evidence type="ECO:0000256" key="2">
    <source>
        <dbReference type="SAM" id="Phobius"/>
    </source>
</evidence>
<keyword evidence="4" id="KW-1185">Reference proteome</keyword>